<organism evidence="3 4">
    <name type="scientific">Leucobacter aridicollis</name>
    <dbReference type="NCBI Taxonomy" id="283878"/>
    <lineage>
        <taxon>Bacteria</taxon>
        <taxon>Bacillati</taxon>
        <taxon>Actinomycetota</taxon>
        <taxon>Actinomycetes</taxon>
        <taxon>Micrococcales</taxon>
        <taxon>Microbacteriaceae</taxon>
        <taxon>Leucobacter</taxon>
    </lineage>
</organism>
<dbReference type="NCBIfam" id="TIGR01819">
    <property type="entry name" value="F420_cofD"/>
    <property type="match status" value="1"/>
</dbReference>
<name>A0A852QT81_9MICO</name>
<dbReference type="EC" id="2.7.8.28" evidence="3"/>
<dbReference type="InterPro" id="IPR038136">
    <property type="entry name" value="CofD-like_dom_sf"/>
</dbReference>
<keyword evidence="2" id="KW-0460">Magnesium</keyword>
<dbReference type="EMBL" id="JACCBD010000001">
    <property type="protein sequence ID" value="NYD25423.1"/>
    <property type="molecule type" value="Genomic_DNA"/>
</dbReference>
<dbReference type="InterPro" id="IPR010115">
    <property type="entry name" value="FbiA/CofD"/>
</dbReference>
<evidence type="ECO:0000256" key="2">
    <source>
        <dbReference type="ARBA" id="ARBA00022842"/>
    </source>
</evidence>
<dbReference type="PANTHER" id="PTHR43007:SF1">
    <property type="entry name" value="2-PHOSPHO-L-LACTATE TRANSFERASE"/>
    <property type="match status" value="1"/>
</dbReference>
<dbReference type="RefSeq" id="WP_185985912.1">
    <property type="nucleotide sequence ID" value="NZ_BAAALZ010000003.1"/>
</dbReference>
<evidence type="ECO:0000256" key="1">
    <source>
        <dbReference type="ARBA" id="ARBA00022679"/>
    </source>
</evidence>
<dbReference type="SUPFAM" id="SSF142338">
    <property type="entry name" value="CofD-like"/>
    <property type="match status" value="1"/>
</dbReference>
<dbReference type="AlphaFoldDB" id="A0A852QT81"/>
<dbReference type="InterPro" id="IPR002882">
    <property type="entry name" value="CofD"/>
</dbReference>
<sequence>MTRNITFLSGGVGGARFARALHSWNEASGRPFNCTAIVNVGDDFTHMGLRISPDLDSVAYHLADMGDKGRGWGRANDSTRTMSEISRVLPEEGWFQLGDLDIAHNLMRTQLLENGHSLSEATRLLNSRYGVSFTVLPATDDPSPTIVEHTASAPMWFQEWWVRNQANPSPTAFAFPHATDSKPAPGVLESLATADIIVIAPSNPVVSIDPILAIPGIRAAIAEAAAPVIGLSPVIGGRPVRGWLDRCLAVVGVECTAPAVAARYGDRSTGGLLDAWLADPIDENLPNTFAGLITHVPLLFSQDEADNRIIDALMESVTTLTNASKSGLSV</sequence>
<accession>A0A852QT81</accession>
<dbReference type="GO" id="GO:0043743">
    <property type="term" value="F:LPPG:FO 2-phospho-L-lactate transferase activity"/>
    <property type="evidence" value="ECO:0007669"/>
    <property type="project" value="UniProtKB-EC"/>
</dbReference>
<dbReference type="GO" id="GO:0000287">
    <property type="term" value="F:magnesium ion binding"/>
    <property type="evidence" value="ECO:0007669"/>
    <property type="project" value="InterPro"/>
</dbReference>
<keyword evidence="1 3" id="KW-0808">Transferase</keyword>
<evidence type="ECO:0000313" key="3">
    <source>
        <dbReference type="EMBL" id="NYD25423.1"/>
    </source>
</evidence>
<comment type="caution">
    <text evidence="3">The sequence shown here is derived from an EMBL/GenBank/DDBJ whole genome shotgun (WGS) entry which is preliminary data.</text>
</comment>
<dbReference type="Proteomes" id="UP000586095">
    <property type="component" value="Unassembled WGS sequence"/>
</dbReference>
<dbReference type="Gene3D" id="1.10.8.240">
    <property type="entry name" value="CofD-like domain"/>
    <property type="match status" value="1"/>
</dbReference>
<proteinExistence type="inferred from homology"/>
<protein>
    <submittedName>
        <fullName evidence="3">LPPG:FO 2-phospho-L-lactate transferase</fullName>
        <ecNumber evidence="3">2.7.8.28</ecNumber>
    </submittedName>
</protein>
<keyword evidence="4" id="KW-1185">Reference proteome</keyword>
<evidence type="ECO:0000313" key="4">
    <source>
        <dbReference type="Proteomes" id="UP000586095"/>
    </source>
</evidence>
<gene>
    <name evidence="3" type="ORF">BJ960_000226</name>
</gene>
<reference evidence="3 4" key="1">
    <citation type="submission" date="2020-07" db="EMBL/GenBank/DDBJ databases">
        <title>Sequencing the genomes of 1000 actinobacteria strains.</title>
        <authorList>
            <person name="Klenk H.-P."/>
        </authorList>
    </citation>
    <scope>NUCLEOTIDE SEQUENCE [LARGE SCALE GENOMIC DNA]</scope>
    <source>
        <strain evidence="3 4">DSM 17380</strain>
    </source>
</reference>
<dbReference type="HAMAP" id="MF_01257">
    <property type="entry name" value="CofD"/>
    <property type="match status" value="1"/>
</dbReference>
<dbReference type="Gene3D" id="3.40.50.10680">
    <property type="entry name" value="CofD-like domains"/>
    <property type="match status" value="1"/>
</dbReference>
<dbReference type="PANTHER" id="PTHR43007">
    <property type="entry name" value="2-PHOSPHO-L-LACTATE TRANSFERASE"/>
    <property type="match status" value="1"/>
</dbReference>
<dbReference type="Pfam" id="PF01933">
    <property type="entry name" value="CofD"/>
    <property type="match status" value="1"/>
</dbReference>